<keyword evidence="13 14" id="KW-0376">Hydrogen peroxide</keyword>
<dbReference type="RefSeq" id="XP_012180909.1">
    <property type="nucleotide sequence ID" value="XM_012325519.1"/>
</dbReference>
<dbReference type="EC" id="1.11.1.6" evidence="14"/>
<evidence type="ECO:0000256" key="7">
    <source>
        <dbReference type="ARBA" id="ARBA00022723"/>
    </source>
</evidence>
<dbReference type="FunFam" id="2.40.180.10:FF:000003">
    <property type="entry name" value="Catalase"/>
    <property type="match status" value="1"/>
</dbReference>
<evidence type="ECO:0000256" key="5">
    <source>
        <dbReference type="ARBA" id="ARBA00022559"/>
    </source>
</evidence>
<evidence type="ECO:0000256" key="14">
    <source>
        <dbReference type="RuleBase" id="RU000498"/>
    </source>
</evidence>
<dbReference type="SMART" id="SM01060">
    <property type="entry name" value="Catalase"/>
    <property type="match status" value="1"/>
</dbReference>
<evidence type="ECO:0000256" key="8">
    <source>
        <dbReference type="ARBA" id="ARBA00023002"/>
    </source>
</evidence>
<evidence type="ECO:0000256" key="13">
    <source>
        <dbReference type="ARBA" id="ARBA00023324"/>
    </source>
</evidence>
<dbReference type="GO" id="GO:0042744">
    <property type="term" value="P:hydrogen peroxide catabolic process"/>
    <property type="evidence" value="ECO:0007669"/>
    <property type="project" value="UniProtKB-KW"/>
</dbReference>
<keyword evidence="12" id="KW-0539">Nucleus</keyword>
<dbReference type="InterPro" id="IPR038566">
    <property type="entry name" value="Mediator_Med6_sf"/>
</dbReference>
<dbReference type="PROSITE" id="PS00437">
    <property type="entry name" value="CATALASE_1"/>
    <property type="match status" value="1"/>
</dbReference>
<dbReference type="PRINTS" id="PR00067">
    <property type="entry name" value="CATALASE"/>
</dbReference>
<keyword evidence="5 14" id="KW-0575">Peroxidase</keyword>
<comment type="subcellular location">
    <subcellularLocation>
        <location evidence="2">Nucleus</location>
    </subcellularLocation>
</comment>
<dbReference type="InterPro" id="IPR024712">
    <property type="entry name" value="Catalase_clade2"/>
</dbReference>
<evidence type="ECO:0000256" key="16">
    <source>
        <dbReference type="SAM" id="MobiDB-lite"/>
    </source>
</evidence>
<dbReference type="Pfam" id="PF04934">
    <property type="entry name" value="Med6"/>
    <property type="match status" value="1"/>
</dbReference>
<dbReference type="InterPro" id="IPR024708">
    <property type="entry name" value="Catalase_AS"/>
</dbReference>
<evidence type="ECO:0000259" key="17">
    <source>
        <dbReference type="SMART" id="SM01060"/>
    </source>
</evidence>
<feature type="compositionally biased region" description="Polar residues" evidence="16">
    <location>
        <begin position="861"/>
        <end position="873"/>
    </location>
</feature>
<dbReference type="GO" id="GO:0006357">
    <property type="term" value="P:regulation of transcription by RNA polymerase II"/>
    <property type="evidence" value="ECO:0007669"/>
    <property type="project" value="InterPro"/>
</dbReference>
<dbReference type="PANTHER" id="PTHR42821">
    <property type="entry name" value="CATALASE"/>
    <property type="match status" value="1"/>
</dbReference>
<keyword evidence="8 14" id="KW-0560">Oxidoreductase</keyword>
<dbReference type="Gene3D" id="2.40.180.10">
    <property type="entry name" value="Catalase core domain"/>
    <property type="match status" value="1"/>
</dbReference>
<dbReference type="InterPro" id="IPR011614">
    <property type="entry name" value="Catalase_core"/>
</dbReference>
<evidence type="ECO:0000256" key="4">
    <source>
        <dbReference type="ARBA" id="ARBA00007526"/>
    </source>
</evidence>
<comment type="catalytic activity">
    <reaction evidence="14">
        <text>2 H2O2 = O2 + 2 H2O</text>
        <dbReference type="Rhea" id="RHEA:20309"/>
        <dbReference type="ChEBI" id="CHEBI:15377"/>
        <dbReference type="ChEBI" id="CHEBI:15379"/>
        <dbReference type="ChEBI" id="CHEBI:16240"/>
        <dbReference type="EC" id="1.11.1.6"/>
    </reaction>
</comment>
<dbReference type="GeneID" id="24096537"/>
<keyword evidence="19" id="KW-1185">Reference proteome</keyword>
<dbReference type="Pfam" id="PF18011">
    <property type="entry name" value="Catalase_C"/>
    <property type="match status" value="1"/>
</dbReference>
<protein>
    <recommendedName>
        <fullName evidence="14">Catalase</fullName>
        <ecNumber evidence="14">1.11.1.6</ecNumber>
    </recommendedName>
</protein>
<keyword evidence="11" id="KW-0804">Transcription</keyword>
<feature type="region of interest" description="Disordered" evidence="16">
    <location>
        <begin position="914"/>
        <end position="961"/>
    </location>
</feature>
<comment type="similarity">
    <text evidence="4">Belongs to the Mediator complex subunit 6 family.</text>
</comment>
<dbReference type="Gene3D" id="3.40.50.880">
    <property type="match status" value="1"/>
</dbReference>
<dbReference type="STRING" id="599839.J4I9R6"/>
<dbReference type="InterPro" id="IPR010582">
    <property type="entry name" value="Catalase_immune_responsive"/>
</dbReference>
<name>J4I9R6_9APHY</name>
<feature type="compositionally biased region" description="Polar residues" evidence="16">
    <location>
        <begin position="932"/>
        <end position="943"/>
    </location>
</feature>
<dbReference type="Gene3D" id="1.20.1370.20">
    <property type="match status" value="1"/>
</dbReference>
<dbReference type="EMBL" id="HE797042">
    <property type="protein sequence ID" value="CCM01626.1"/>
    <property type="molecule type" value="Genomic_DNA"/>
</dbReference>
<dbReference type="InterPro" id="IPR041399">
    <property type="entry name" value="Catalase_large_C"/>
</dbReference>
<dbReference type="GO" id="GO:0003712">
    <property type="term" value="F:transcription coregulator activity"/>
    <property type="evidence" value="ECO:0007669"/>
    <property type="project" value="InterPro"/>
</dbReference>
<dbReference type="InterPro" id="IPR018028">
    <property type="entry name" value="Catalase"/>
</dbReference>
<sequence length="1055" mass="117579">MASTIAGAARQAYTSMTSTAKVADLQNDTVDPASQTNKGLTTDFGLYVSDTDNWLKAQDGTHTGPSLLEDQIAREKIQRFDHERIPERVVHARGTGAHGYFKVFDNRASKYTYAPVLTDPSRTTPMFVRFSTVQGSRGSADTVRDVRGFATKFYTQEGNWDIVGNNIPVFFIQDAIKFPDFVHAVKPEPHNEVPQGQTAHNNFWDFVGLQPESAHMVMWAMSDRGIPRSFRMMQGFGVNTFTLMNAKNERFFVKFHWLPELGVHSFVWDEALKVCGQDPDFHRKDLEEAIEAGAYPKWKFAIQCIPEANEHDFDFDILDSTKVWPEELVPLEVIGEMTLDKTVDEFFPETEQAAFCTSHVVPGIGFSDDPLLQGRNFSYFDTQITRLGVNWQELPINRPVCPVMNHNRDGQMRHRITKGQINYWPNRKEVAGPVPVSQGGYADFAQKVAGIKQRVRTPKFQEHFNQAQLFYNSLTPYEKAHLINAASFELSHCDDPVVFETYTKLLNNIDFNLAKQVAINVGGIVPDKPARHNHGQVTPTLSQLYYAPKEPTIVSRRIAILVADGFNLAEVEGLRAAFKAGQATTWIIGPRRGYVYPAGEVVGEGSGVWADHHYEGQRSTLFDAFIIPSGAEHAQKLAQNGRTIHWVREAFGHCKAIGALGEGIVFLREAVQLPGVQFAQNLKSDTVTTSYGVVTAGKYDSASFAADALKIGQDEKGFVSNFAYEYWIIAFWLWPITQVFPFKELPFRAKEHRLSHLVIMDLNDLHPPDDYSHRFFIWHEWIQAHGPLTNENVFDYFATSMFYDKQSNNQVLRMQTMHTGMPLENEAEELRRFTGVEFAVVHAEPPSMFIIHKRERLSPDEGTSSAARNPKMSNSSCCPNVYTLVSNRLLTSLNALQTSLQSLRTHRPSYTPRTGFVWPIIEPPAPDDASKQRGTSEGPASSTDDQDLSGPPAKRKPPAVHERQQNNMLLYNAMHTTAVHASASFTLPVAAAESTAPDTPVSGPGPRFSATPAPAPTRGATPKVAAAPQEPIPAKGPPGGGKKKKKRTATMSSAG</sequence>
<dbReference type="GO" id="GO:0005829">
    <property type="term" value="C:cytosol"/>
    <property type="evidence" value="ECO:0007669"/>
    <property type="project" value="TreeGrafter"/>
</dbReference>
<evidence type="ECO:0000256" key="6">
    <source>
        <dbReference type="ARBA" id="ARBA00022617"/>
    </source>
</evidence>
<keyword evidence="9 14" id="KW-0408">Iron</keyword>
<dbReference type="InterPro" id="IPR007018">
    <property type="entry name" value="Mediator_Med6"/>
</dbReference>
<dbReference type="GO" id="GO:0020037">
    <property type="term" value="F:heme binding"/>
    <property type="evidence" value="ECO:0007669"/>
    <property type="project" value="InterPro"/>
</dbReference>
<dbReference type="HOGENOM" id="CLU_010645_3_1_1"/>
<dbReference type="AlphaFoldDB" id="J4I9R6"/>
<evidence type="ECO:0000256" key="9">
    <source>
        <dbReference type="ARBA" id="ARBA00023004"/>
    </source>
</evidence>
<evidence type="ECO:0000256" key="11">
    <source>
        <dbReference type="ARBA" id="ARBA00023163"/>
    </source>
</evidence>
<dbReference type="GO" id="GO:0016592">
    <property type="term" value="C:mediator complex"/>
    <property type="evidence" value="ECO:0007669"/>
    <property type="project" value="InterPro"/>
</dbReference>
<dbReference type="PROSITE" id="PS00438">
    <property type="entry name" value="CATALASE_2"/>
    <property type="match status" value="1"/>
</dbReference>
<dbReference type="CDD" id="cd03132">
    <property type="entry name" value="GATase1_catalase"/>
    <property type="match status" value="1"/>
</dbReference>
<dbReference type="InterPro" id="IPR029062">
    <property type="entry name" value="Class_I_gatase-like"/>
</dbReference>
<evidence type="ECO:0000256" key="3">
    <source>
        <dbReference type="ARBA" id="ARBA00005329"/>
    </source>
</evidence>
<keyword evidence="10" id="KW-0805">Transcription regulation</keyword>
<dbReference type="GO" id="GO:0006979">
    <property type="term" value="P:response to oxidative stress"/>
    <property type="evidence" value="ECO:0007669"/>
    <property type="project" value="InterPro"/>
</dbReference>
<dbReference type="Pfam" id="PF06628">
    <property type="entry name" value="Catalase-rel"/>
    <property type="match status" value="1"/>
</dbReference>
<dbReference type="GO" id="GO:0004096">
    <property type="term" value="F:catalase activity"/>
    <property type="evidence" value="ECO:0007669"/>
    <property type="project" value="UniProtKB-EC"/>
</dbReference>
<reference evidence="18 19" key="1">
    <citation type="journal article" date="2012" name="Appl. Environ. Microbiol.">
        <title>Short-read sequencing for genomic analysis of the brown rot fungus Fibroporia radiculosa.</title>
        <authorList>
            <person name="Tang J.D."/>
            <person name="Perkins A.D."/>
            <person name="Sonstegard T.S."/>
            <person name="Schroeder S.G."/>
            <person name="Burgess S.C."/>
            <person name="Diehl S.V."/>
        </authorList>
    </citation>
    <scope>NUCLEOTIDE SEQUENCE [LARGE SCALE GENOMIC DNA]</scope>
    <source>
        <strain evidence="18 19">TFFH 294</strain>
    </source>
</reference>
<organism evidence="18 19">
    <name type="scientific">Fibroporia radiculosa</name>
    <dbReference type="NCBI Taxonomy" id="599839"/>
    <lineage>
        <taxon>Eukaryota</taxon>
        <taxon>Fungi</taxon>
        <taxon>Dikarya</taxon>
        <taxon>Basidiomycota</taxon>
        <taxon>Agaricomycotina</taxon>
        <taxon>Agaricomycetes</taxon>
        <taxon>Polyporales</taxon>
        <taxon>Fibroporiaceae</taxon>
        <taxon>Fibroporia</taxon>
    </lineage>
</organism>
<dbReference type="InterPro" id="IPR002226">
    <property type="entry name" value="Catalase_haem_BS"/>
</dbReference>
<dbReference type="Gene3D" id="3.10.450.580">
    <property type="entry name" value="Mediator complex, subunit Med6"/>
    <property type="match status" value="1"/>
</dbReference>
<evidence type="ECO:0000313" key="19">
    <source>
        <dbReference type="Proteomes" id="UP000006352"/>
    </source>
</evidence>
<feature type="compositionally biased region" description="Low complexity" evidence="16">
    <location>
        <begin position="1010"/>
        <end position="1022"/>
    </location>
</feature>
<evidence type="ECO:0000256" key="1">
    <source>
        <dbReference type="ARBA" id="ARBA00001971"/>
    </source>
</evidence>
<dbReference type="InParanoid" id="J4I9R6"/>
<comment type="function">
    <text evidence="15">Catalyzes the degradation of hydrogen peroxide (H(2)O(2)) generated by peroxisomal oxidases to water and oxygen, thereby protecting cells from the toxic effects of hydrogen peroxide.</text>
</comment>
<dbReference type="SUPFAM" id="SSF52317">
    <property type="entry name" value="Class I glutamine amidotransferase-like"/>
    <property type="match status" value="1"/>
</dbReference>
<evidence type="ECO:0000256" key="10">
    <source>
        <dbReference type="ARBA" id="ARBA00023015"/>
    </source>
</evidence>
<comment type="cofactor">
    <cofactor evidence="1">
        <name>heme</name>
        <dbReference type="ChEBI" id="CHEBI:30413"/>
    </cofactor>
</comment>
<accession>J4I9R6</accession>
<evidence type="ECO:0000313" key="18">
    <source>
        <dbReference type="EMBL" id="CCM01626.1"/>
    </source>
</evidence>
<dbReference type="SUPFAM" id="SSF56634">
    <property type="entry name" value="Heme-dependent catalase-like"/>
    <property type="match status" value="1"/>
</dbReference>
<keyword evidence="7 14" id="KW-0479">Metal-binding</keyword>
<feature type="region of interest" description="Disordered" evidence="16">
    <location>
        <begin position="853"/>
        <end position="873"/>
    </location>
</feature>
<dbReference type="OrthoDB" id="6880011at2759"/>
<evidence type="ECO:0000256" key="2">
    <source>
        <dbReference type="ARBA" id="ARBA00004123"/>
    </source>
</evidence>
<gene>
    <name evidence="18" type="ORF">FIBRA_03687</name>
</gene>
<feature type="region of interest" description="Disordered" evidence="16">
    <location>
        <begin position="994"/>
        <end position="1055"/>
    </location>
</feature>
<dbReference type="Pfam" id="PF00199">
    <property type="entry name" value="Catalase"/>
    <property type="match status" value="1"/>
</dbReference>
<proteinExistence type="inferred from homology"/>
<feature type="domain" description="Catalase core" evidence="17">
    <location>
        <begin position="41"/>
        <end position="432"/>
    </location>
</feature>
<keyword evidence="6 14" id="KW-0349">Heme</keyword>
<evidence type="ECO:0000256" key="12">
    <source>
        <dbReference type="ARBA" id="ARBA00023242"/>
    </source>
</evidence>
<dbReference type="InterPro" id="IPR020835">
    <property type="entry name" value="Catalase_sf"/>
</dbReference>
<dbReference type="Proteomes" id="UP000006352">
    <property type="component" value="Unassembled WGS sequence"/>
</dbReference>
<dbReference type="PROSITE" id="PS51402">
    <property type="entry name" value="CATALASE_3"/>
    <property type="match status" value="1"/>
</dbReference>
<evidence type="ECO:0000256" key="15">
    <source>
        <dbReference type="RuleBase" id="RU004142"/>
    </source>
</evidence>
<dbReference type="GO" id="GO:0046872">
    <property type="term" value="F:metal ion binding"/>
    <property type="evidence" value="ECO:0007669"/>
    <property type="project" value="UniProtKB-KW"/>
</dbReference>
<dbReference type="PANTHER" id="PTHR42821:SF1">
    <property type="entry name" value="CATALASE-B"/>
    <property type="match status" value="1"/>
</dbReference>
<comment type="similarity">
    <text evidence="3 14">Belongs to the catalase family.</text>
</comment>
<dbReference type="InterPro" id="IPR043156">
    <property type="entry name" value="Catalase_clade2_helical"/>
</dbReference>